<dbReference type="EMBL" id="UFQS01000003">
    <property type="protein sequence ID" value="SSW96758.1"/>
    <property type="molecule type" value="Genomic_DNA"/>
</dbReference>
<dbReference type="AlphaFoldDB" id="A0A336K020"/>
<feature type="region of interest" description="Disordered" evidence="5">
    <location>
        <begin position="1"/>
        <end position="23"/>
    </location>
</feature>
<dbReference type="SMART" id="SM00993">
    <property type="entry name" value="YL1_C"/>
    <property type="match status" value="1"/>
</dbReference>
<keyword evidence="4" id="KW-0539">Nucleus</keyword>
<gene>
    <name evidence="7" type="primary">CSON009981</name>
</gene>
<organism evidence="7">
    <name type="scientific">Culicoides sonorensis</name>
    <name type="common">Biting midge</name>
    <dbReference type="NCBI Taxonomy" id="179676"/>
    <lineage>
        <taxon>Eukaryota</taxon>
        <taxon>Metazoa</taxon>
        <taxon>Ecdysozoa</taxon>
        <taxon>Arthropoda</taxon>
        <taxon>Hexapoda</taxon>
        <taxon>Insecta</taxon>
        <taxon>Pterygota</taxon>
        <taxon>Neoptera</taxon>
        <taxon>Endopterygota</taxon>
        <taxon>Diptera</taxon>
        <taxon>Nematocera</taxon>
        <taxon>Chironomoidea</taxon>
        <taxon>Ceratopogonidae</taxon>
        <taxon>Ceratopogoninae</taxon>
        <taxon>Culicoides</taxon>
        <taxon>Monoculicoides</taxon>
    </lineage>
</organism>
<evidence type="ECO:0000313" key="8">
    <source>
        <dbReference type="EMBL" id="SSX17145.1"/>
    </source>
</evidence>
<dbReference type="VEuPathDB" id="VectorBase:CSON009981"/>
<dbReference type="InterPro" id="IPR013272">
    <property type="entry name" value="Vps72/YL1_C"/>
</dbReference>
<comment type="subcellular location">
    <subcellularLocation>
        <location evidence="1">Nucleus</location>
    </subcellularLocation>
</comment>
<dbReference type="GO" id="GO:0006338">
    <property type="term" value="P:chromatin remodeling"/>
    <property type="evidence" value="ECO:0007669"/>
    <property type="project" value="InterPro"/>
</dbReference>
<dbReference type="PANTHER" id="PTHR31200">
    <property type="entry name" value="INO80 COMPLEX SUBUNIT C"/>
    <property type="match status" value="1"/>
</dbReference>
<evidence type="ECO:0000259" key="6">
    <source>
        <dbReference type="SMART" id="SM00993"/>
    </source>
</evidence>
<accession>A0A336K020</accession>
<dbReference type="Pfam" id="PF08265">
    <property type="entry name" value="YL1_C"/>
    <property type="match status" value="1"/>
</dbReference>
<dbReference type="PANTHER" id="PTHR31200:SF1">
    <property type="entry name" value="INO80 COMPLEX SUBUNIT C"/>
    <property type="match status" value="1"/>
</dbReference>
<keyword evidence="3" id="KW-0804">Transcription</keyword>
<evidence type="ECO:0000256" key="4">
    <source>
        <dbReference type="ARBA" id="ARBA00023242"/>
    </source>
</evidence>
<evidence type="ECO:0000313" key="7">
    <source>
        <dbReference type="EMBL" id="SSW96758.1"/>
    </source>
</evidence>
<feature type="domain" description="Vps72/YL1 C-terminal" evidence="6">
    <location>
        <begin position="63"/>
        <end position="92"/>
    </location>
</feature>
<evidence type="ECO:0000256" key="3">
    <source>
        <dbReference type="ARBA" id="ARBA00023163"/>
    </source>
</evidence>
<name>A0A336K020_CULSO</name>
<keyword evidence="2" id="KW-0805">Transcription regulation</keyword>
<dbReference type="InterPro" id="IPR029525">
    <property type="entry name" value="INO80C/Ies6"/>
</dbReference>
<protein>
    <submittedName>
        <fullName evidence="7">CSON009981 protein</fullName>
    </submittedName>
</protein>
<reference evidence="8" key="2">
    <citation type="submission" date="2018-07" db="EMBL/GenBank/DDBJ databases">
        <authorList>
            <person name="Quirk P.G."/>
            <person name="Krulwich T.A."/>
        </authorList>
    </citation>
    <scope>NUCLEOTIDE SEQUENCE</scope>
</reference>
<evidence type="ECO:0000256" key="2">
    <source>
        <dbReference type="ARBA" id="ARBA00023015"/>
    </source>
</evidence>
<evidence type="ECO:0000256" key="5">
    <source>
        <dbReference type="SAM" id="MobiDB-lite"/>
    </source>
</evidence>
<dbReference type="EMBL" id="UFQT01000003">
    <property type="protein sequence ID" value="SSX17145.1"/>
    <property type="molecule type" value="Genomic_DNA"/>
</dbReference>
<proteinExistence type="predicted"/>
<evidence type="ECO:0000256" key="1">
    <source>
        <dbReference type="ARBA" id="ARBA00004123"/>
    </source>
</evidence>
<dbReference type="OMA" id="KNCVYRP"/>
<reference evidence="7" key="1">
    <citation type="submission" date="2018-04" db="EMBL/GenBank/DDBJ databases">
        <authorList>
            <person name="Go L.Y."/>
            <person name="Mitchell J.A."/>
        </authorList>
    </citation>
    <scope>NUCLEOTIDE SEQUENCE</scope>
    <source>
        <tissue evidence="7">Whole organism</tissue>
    </source>
</reference>
<sequence length="113" mass="12944">MNEEEPQPVFKVQSLSKSPKGNKKRVWKSLKQILQTERSLRWPEDAIYYSSLNPPPSFKPPKKYSDISGLIAYYTDPQTKLHYHNAEEYQTIKTLPSDLTAGYLALRGATSIV</sequence>
<dbReference type="GO" id="GO:0031011">
    <property type="term" value="C:Ino80 complex"/>
    <property type="evidence" value="ECO:0007669"/>
    <property type="project" value="InterPro"/>
</dbReference>